<name>A0A7H1PRA3_9ACTN</name>
<gene>
    <name evidence="4" type="ORF">HEP81_00246</name>
</gene>
<dbReference type="InterPro" id="IPR015943">
    <property type="entry name" value="WD40/YVTN_repeat-like_dom_sf"/>
</dbReference>
<evidence type="ECO:0000256" key="1">
    <source>
        <dbReference type="PROSITE-ProRule" id="PRU00221"/>
    </source>
</evidence>
<dbReference type="Gene3D" id="2.130.10.10">
    <property type="entry name" value="YVTN repeat-like/Quinoprotein amine dehydrogenase"/>
    <property type="match status" value="1"/>
</dbReference>
<dbReference type="SUPFAM" id="SSF52540">
    <property type="entry name" value="P-loop containing nucleoside triphosphate hydrolases"/>
    <property type="match status" value="1"/>
</dbReference>
<evidence type="ECO:0000313" key="5">
    <source>
        <dbReference type="Proteomes" id="UP000516422"/>
    </source>
</evidence>
<dbReference type="InterPro" id="IPR027417">
    <property type="entry name" value="P-loop_NTPase"/>
</dbReference>
<dbReference type="Pfam" id="PF20703">
    <property type="entry name" value="nSTAND1"/>
    <property type="match status" value="1"/>
</dbReference>
<reference evidence="4 5" key="1">
    <citation type="submission" date="2020-04" db="EMBL/GenBank/DDBJ databases">
        <title>Characterization and engineering of Streptomyces griseofuscus DSM40191 as a potential heterologous host for expression of BGCs.</title>
        <authorList>
            <person name="Gren T."/>
            <person name="Whitford C.M."/>
            <person name="Mohite O.S."/>
            <person name="Joergensen T.S."/>
            <person name="Nielsen J.B."/>
            <person name="Lee S.Y."/>
            <person name="Weber T."/>
        </authorList>
    </citation>
    <scope>NUCLEOTIDE SEQUENCE [LARGE SCALE GENOMIC DNA]</scope>
    <source>
        <strain evidence="4 5">DSM 40191</strain>
    </source>
</reference>
<dbReference type="AlphaFoldDB" id="A0A7H1PRA3"/>
<dbReference type="PROSITE" id="PS50082">
    <property type="entry name" value="WD_REPEATS_2"/>
    <property type="match status" value="1"/>
</dbReference>
<feature type="transmembrane region" description="Helical" evidence="2">
    <location>
        <begin position="582"/>
        <end position="604"/>
    </location>
</feature>
<dbReference type="GeneID" id="91459911"/>
<keyword evidence="1" id="KW-0853">WD repeat</keyword>
<dbReference type="SUPFAM" id="SSF101908">
    <property type="entry name" value="Putative isomerase YbhE"/>
    <property type="match status" value="1"/>
</dbReference>
<keyword evidence="2" id="KW-0812">Transmembrane</keyword>
<proteinExistence type="predicted"/>
<dbReference type="Proteomes" id="UP000516422">
    <property type="component" value="Chromosome"/>
</dbReference>
<evidence type="ECO:0000259" key="3">
    <source>
        <dbReference type="Pfam" id="PF20703"/>
    </source>
</evidence>
<organism evidence="4 5">
    <name type="scientific">Streptomyces griseofuscus</name>
    <dbReference type="NCBI Taxonomy" id="146922"/>
    <lineage>
        <taxon>Bacteria</taxon>
        <taxon>Bacillati</taxon>
        <taxon>Actinomycetota</taxon>
        <taxon>Actinomycetes</taxon>
        <taxon>Kitasatosporales</taxon>
        <taxon>Streptomycetaceae</taxon>
        <taxon>Streptomyces</taxon>
    </lineage>
</organism>
<dbReference type="SMART" id="SM00320">
    <property type="entry name" value="WD40"/>
    <property type="match status" value="3"/>
</dbReference>
<evidence type="ECO:0000256" key="2">
    <source>
        <dbReference type="SAM" id="Phobius"/>
    </source>
</evidence>
<dbReference type="KEGG" id="sgf:HEP81_00246"/>
<feature type="domain" description="Novel STAND NTPase 1" evidence="3">
    <location>
        <begin position="130"/>
        <end position="532"/>
    </location>
</feature>
<sequence>MLLLDCCFSGRPVLGHGASVPAFSTEPTPGVYFVGSAEQLALASSDSERTAFTGALIDVLEEGDPRGPHPMTLDSVYDAVFRVMRERQLPLPRRQAEGLVGNLVLAPNPAVATPEGAPEAPAPPTPGRSPYPGLNPYAPDDARLFHGRERMVARLLAALREETEPSDPGEPPAPPHGLWILVGPSGSGKTSLLNAGLLHRLRDGALAGSAGWPVLRMAPGAVPLRRLADRFAVPPDDLGALRTNPEGAASGLVNRMLAERPGQRVVLVVDQLEESFTLCRDESERAAFLRVLTVLSRSMLIILALRADFYGRAAAEPALLPALRDRAVLVEPMTAGELRAAIEEPATRSGLRLDDGLAELILHEFGAVNGERPAAGALPLLSHALWETWRRREDTRLTFAGYRAAGGIAQALARTAEEIHDKLDAEGRAVLKHLLTRLVRVGDDGSPDTARPVERRALVHGLPGEPARRLIEQLTAARLLTHDQDTTRLSHEALIRAWPPLQGWVDADRAWLRLRQQLTDDAAVWDRSERDPSLLYRGNRLATLRDRLEDAAEGARELDSLPAAFKDASVRLEQRGVRRRRAAVAVLATLFLLATTGLVGSLVFQRQAEQAHQRDLARYLAAEAEDLRTTQPGLAKQLSLLSFEMNKDAGRSALLNSRRAPGLINGGQSATDLATSTDGKMLAISSGDWIVLRTKDGPVRVAADSVGAVAVSRDGRALAAVTHPDNGSEPATVRLWDLTRPAKPRPTAALKADGPVDTLVFGADGKVLYGGARSGRILRWRLAGPAAPAALPALDDRSGTIDSLAVSPRRDLLAAMSKDGRIAVWKVADPARPERVTTLSGAPYSVSAAGTLHRVAFDRTGMLLAAPMAVKSEYGLGLWRLDEPGKPQRIRREGEDGDYSSSNCIGDLTSLAFSPAHDQIVGACDTWHAWAYRSDSLDHLIVAGATISIPTGFKATGTILFDPGKSRRLMLTTDHGVLIWYLSNAMQPGADTTLPLPVGVGSQVDYRRAGRRQLMAWEGVGANYLADVTDLDNRRLVAATRAPDMFTGGDIALSPDGKLLADVELYKKDKGKARYVGGAAAGHHARQHAPVEHDR</sequence>
<dbReference type="InterPro" id="IPR049052">
    <property type="entry name" value="nSTAND1"/>
</dbReference>
<keyword evidence="2" id="KW-1133">Transmembrane helix</keyword>
<keyword evidence="2" id="KW-0472">Membrane</keyword>
<protein>
    <recommendedName>
        <fullName evidence="3">Novel STAND NTPase 1 domain-containing protein</fullName>
    </recommendedName>
</protein>
<dbReference type="RefSeq" id="WP_051850619.1">
    <property type="nucleotide sequence ID" value="NZ_CP051006.1"/>
</dbReference>
<dbReference type="PANTHER" id="PTHR19879:SF9">
    <property type="entry name" value="TRANSCRIPTION INITIATION FACTOR TFIID SUBUNIT 5"/>
    <property type="match status" value="1"/>
</dbReference>
<dbReference type="EMBL" id="CP051006">
    <property type="protein sequence ID" value="QNT90583.1"/>
    <property type="molecule type" value="Genomic_DNA"/>
</dbReference>
<feature type="repeat" description="WD" evidence="1">
    <location>
        <begin position="794"/>
        <end position="827"/>
    </location>
</feature>
<dbReference type="PANTHER" id="PTHR19879">
    <property type="entry name" value="TRANSCRIPTION INITIATION FACTOR TFIID"/>
    <property type="match status" value="1"/>
</dbReference>
<dbReference type="InterPro" id="IPR001680">
    <property type="entry name" value="WD40_rpt"/>
</dbReference>
<accession>A0A7H1PRA3</accession>
<evidence type="ECO:0000313" key="4">
    <source>
        <dbReference type="EMBL" id="QNT90583.1"/>
    </source>
</evidence>